<feature type="compositionally biased region" description="Basic and acidic residues" evidence="1">
    <location>
        <begin position="1"/>
        <end position="10"/>
    </location>
</feature>
<keyword evidence="3" id="KW-1185">Reference proteome</keyword>
<evidence type="ECO:0000313" key="3">
    <source>
        <dbReference type="Proteomes" id="UP001596163"/>
    </source>
</evidence>
<sequence>MSFSEAKQDSQEIPSESCRNEVAATEVRTATAERKSFDYLINATSKLVALSEVRALIEREGYLEKVQILEGQFVPKG</sequence>
<dbReference type="EMBL" id="JBHSKS010000007">
    <property type="protein sequence ID" value="MFC5192298.1"/>
    <property type="molecule type" value="Genomic_DNA"/>
</dbReference>
<evidence type="ECO:0000256" key="1">
    <source>
        <dbReference type="SAM" id="MobiDB-lite"/>
    </source>
</evidence>
<evidence type="ECO:0000313" key="2">
    <source>
        <dbReference type="EMBL" id="MFC5192298.1"/>
    </source>
</evidence>
<proteinExistence type="predicted"/>
<name>A0ABW0BXD1_9BACT</name>
<organism evidence="2 3">
    <name type="scientific">Algoriphagus aquatilis</name>
    <dbReference type="NCBI Taxonomy" id="490186"/>
    <lineage>
        <taxon>Bacteria</taxon>
        <taxon>Pseudomonadati</taxon>
        <taxon>Bacteroidota</taxon>
        <taxon>Cytophagia</taxon>
        <taxon>Cytophagales</taxon>
        <taxon>Cyclobacteriaceae</taxon>
        <taxon>Algoriphagus</taxon>
    </lineage>
</organism>
<reference evidence="3" key="1">
    <citation type="journal article" date="2019" name="Int. J. Syst. Evol. Microbiol.">
        <title>The Global Catalogue of Microorganisms (GCM) 10K type strain sequencing project: providing services to taxonomists for standard genome sequencing and annotation.</title>
        <authorList>
            <consortium name="The Broad Institute Genomics Platform"/>
            <consortium name="The Broad Institute Genome Sequencing Center for Infectious Disease"/>
            <person name="Wu L."/>
            <person name="Ma J."/>
        </authorList>
    </citation>
    <scope>NUCLEOTIDE SEQUENCE [LARGE SCALE GENOMIC DNA]</scope>
    <source>
        <strain evidence="3">CGMCC 1.7030</strain>
    </source>
</reference>
<gene>
    <name evidence="2" type="ORF">ACFPIK_11000</name>
</gene>
<dbReference type="Proteomes" id="UP001596163">
    <property type="component" value="Unassembled WGS sequence"/>
</dbReference>
<feature type="region of interest" description="Disordered" evidence="1">
    <location>
        <begin position="1"/>
        <end position="22"/>
    </location>
</feature>
<protein>
    <submittedName>
        <fullName evidence="2">Uncharacterized protein</fullName>
    </submittedName>
</protein>
<comment type="caution">
    <text evidence="2">The sequence shown here is derived from an EMBL/GenBank/DDBJ whole genome shotgun (WGS) entry which is preliminary data.</text>
</comment>
<accession>A0ABW0BXD1</accession>
<dbReference type="RefSeq" id="WP_377915169.1">
    <property type="nucleotide sequence ID" value="NZ_JBHSKS010000007.1"/>
</dbReference>